<keyword evidence="2" id="KW-0479">Metal-binding</keyword>
<dbReference type="SMART" id="SM00066">
    <property type="entry name" value="GAL4"/>
    <property type="match status" value="1"/>
</dbReference>
<feature type="transmembrane region" description="Helical" evidence="8">
    <location>
        <begin position="698"/>
        <end position="720"/>
    </location>
</feature>
<keyword evidence="8" id="KW-0472">Membrane</keyword>
<dbReference type="CDD" id="cd12148">
    <property type="entry name" value="fungal_TF_MHR"/>
    <property type="match status" value="1"/>
</dbReference>
<keyword evidence="8" id="KW-0812">Transmembrane</keyword>
<feature type="compositionally biased region" description="Polar residues" evidence="7">
    <location>
        <begin position="619"/>
        <end position="632"/>
    </location>
</feature>
<evidence type="ECO:0000256" key="6">
    <source>
        <dbReference type="ARBA" id="ARBA00023242"/>
    </source>
</evidence>
<dbReference type="InterPro" id="IPR036864">
    <property type="entry name" value="Zn2-C6_fun-type_DNA-bd_sf"/>
</dbReference>
<reference evidence="10" key="1">
    <citation type="journal article" date="2021" name="Nat. Commun.">
        <title>Genetic determinants of endophytism in the Arabidopsis root mycobiome.</title>
        <authorList>
            <person name="Mesny F."/>
            <person name="Miyauchi S."/>
            <person name="Thiergart T."/>
            <person name="Pickel B."/>
            <person name="Atanasova L."/>
            <person name="Karlsson M."/>
            <person name="Huettel B."/>
            <person name="Barry K.W."/>
            <person name="Haridas S."/>
            <person name="Chen C."/>
            <person name="Bauer D."/>
            <person name="Andreopoulos W."/>
            <person name="Pangilinan J."/>
            <person name="LaButti K."/>
            <person name="Riley R."/>
            <person name="Lipzen A."/>
            <person name="Clum A."/>
            <person name="Drula E."/>
            <person name="Henrissat B."/>
            <person name="Kohler A."/>
            <person name="Grigoriev I.V."/>
            <person name="Martin F.M."/>
            <person name="Hacquard S."/>
        </authorList>
    </citation>
    <scope>NUCLEOTIDE SEQUENCE</scope>
    <source>
        <strain evidence="10">MPI-CAGE-CH-0230</strain>
    </source>
</reference>
<accession>A0A9P8XS63</accession>
<protein>
    <recommendedName>
        <fullName evidence="9">Zn(2)-C6 fungal-type domain-containing protein</fullName>
    </recommendedName>
</protein>
<keyword evidence="3" id="KW-0805">Transcription regulation</keyword>
<dbReference type="GO" id="GO:0006351">
    <property type="term" value="P:DNA-templated transcription"/>
    <property type="evidence" value="ECO:0007669"/>
    <property type="project" value="InterPro"/>
</dbReference>
<keyword evidence="6" id="KW-0539">Nucleus</keyword>
<dbReference type="SMART" id="SM00906">
    <property type="entry name" value="Fungal_trans"/>
    <property type="match status" value="1"/>
</dbReference>
<dbReference type="AlphaFoldDB" id="A0A9P8XS63"/>
<dbReference type="PANTHER" id="PTHR46910">
    <property type="entry name" value="TRANSCRIPTION FACTOR PDR1"/>
    <property type="match status" value="1"/>
</dbReference>
<feature type="compositionally biased region" description="Low complexity" evidence="7">
    <location>
        <begin position="546"/>
        <end position="567"/>
    </location>
</feature>
<dbReference type="InterPro" id="IPR007219">
    <property type="entry name" value="XnlR_reg_dom"/>
</dbReference>
<keyword evidence="11" id="KW-1185">Reference proteome</keyword>
<dbReference type="Gene3D" id="4.10.240.10">
    <property type="entry name" value="Zn(2)-C6 fungal-type DNA-binding domain"/>
    <property type="match status" value="1"/>
</dbReference>
<feature type="compositionally biased region" description="Basic and acidic residues" evidence="7">
    <location>
        <begin position="103"/>
        <end position="112"/>
    </location>
</feature>
<dbReference type="CDD" id="cd00067">
    <property type="entry name" value="GAL4"/>
    <property type="match status" value="1"/>
</dbReference>
<dbReference type="GO" id="GO:0005634">
    <property type="term" value="C:nucleus"/>
    <property type="evidence" value="ECO:0007669"/>
    <property type="project" value="UniProtKB-SubCell"/>
</dbReference>
<feature type="region of interest" description="Disordered" evidence="7">
    <location>
        <begin position="618"/>
        <end position="646"/>
    </location>
</feature>
<dbReference type="EMBL" id="JAGTJQ010000013">
    <property type="protein sequence ID" value="KAH7014422.1"/>
    <property type="molecule type" value="Genomic_DNA"/>
</dbReference>
<evidence type="ECO:0000256" key="8">
    <source>
        <dbReference type="SAM" id="Phobius"/>
    </source>
</evidence>
<dbReference type="PANTHER" id="PTHR46910:SF37">
    <property type="entry name" value="ZN(II)2CYS6 TRANSCRIPTION FACTOR (EUROFUNG)"/>
    <property type="match status" value="1"/>
</dbReference>
<keyword evidence="4" id="KW-0238">DNA-binding</keyword>
<dbReference type="GO" id="GO:0008270">
    <property type="term" value="F:zinc ion binding"/>
    <property type="evidence" value="ECO:0007669"/>
    <property type="project" value="InterPro"/>
</dbReference>
<evidence type="ECO:0000256" key="1">
    <source>
        <dbReference type="ARBA" id="ARBA00004123"/>
    </source>
</evidence>
<evidence type="ECO:0000256" key="5">
    <source>
        <dbReference type="ARBA" id="ARBA00023163"/>
    </source>
</evidence>
<evidence type="ECO:0000256" key="2">
    <source>
        <dbReference type="ARBA" id="ARBA00022723"/>
    </source>
</evidence>
<dbReference type="RefSeq" id="XP_046005389.1">
    <property type="nucleotide sequence ID" value="XM_046161314.1"/>
</dbReference>
<comment type="subcellular location">
    <subcellularLocation>
        <location evidence="1">Nucleus</location>
    </subcellularLocation>
</comment>
<dbReference type="PROSITE" id="PS50048">
    <property type="entry name" value="ZN2_CY6_FUNGAL_2"/>
    <property type="match status" value="1"/>
</dbReference>
<dbReference type="GO" id="GO:0003677">
    <property type="term" value="F:DNA binding"/>
    <property type="evidence" value="ECO:0007669"/>
    <property type="project" value="UniProtKB-KW"/>
</dbReference>
<evidence type="ECO:0000256" key="4">
    <source>
        <dbReference type="ARBA" id="ARBA00023125"/>
    </source>
</evidence>
<name>A0A9P8XS63_9PEZI</name>
<dbReference type="SUPFAM" id="SSF57701">
    <property type="entry name" value="Zn2/Cys6 DNA-binding domain"/>
    <property type="match status" value="1"/>
</dbReference>
<feature type="region of interest" description="Disordered" evidence="7">
    <location>
        <begin position="493"/>
        <end position="570"/>
    </location>
</feature>
<gene>
    <name evidence="10" type="ORF">B0I36DRAFT_389324</name>
</gene>
<feature type="region of interest" description="Disordered" evidence="7">
    <location>
        <begin position="75"/>
        <end position="118"/>
    </location>
</feature>
<dbReference type="GeneID" id="70190860"/>
<keyword evidence="5" id="KW-0804">Transcription</keyword>
<organism evidence="10 11">
    <name type="scientific">Microdochium trichocladiopsis</name>
    <dbReference type="NCBI Taxonomy" id="1682393"/>
    <lineage>
        <taxon>Eukaryota</taxon>
        <taxon>Fungi</taxon>
        <taxon>Dikarya</taxon>
        <taxon>Ascomycota</taxon>
        <taxon>Pezizomycotina</taxon>
        <taxon>Sordariomycetes</taxon>
        <taxon>Xylariomycetidae</taxon>
        <taxon>Xylariales</taxon>
        <taxon>Microdochiaceae</taxon>
        <taxon>Microdochium</taxon>
    </lineage>
</organism>
<dbReference type="InterPro" id="IPR001138">
    <property type="entry name" value="Zn2Cys6_DnaBD"/>
</dbReference>
<evidence type="ECO:0000256" key="3">
    <source>
        <dbReference type="ARBA" id="ARBA00023015"/>
    </source>
</evidence>
<keyword evidence="8" id="KW-1133">Transmembrane helix</keyword>
<dbReference type="Proteomes" id="UP000756346">
    <property type="component" value="Unassembled WGS sequence"/>
</dbReference>
<dbReference type="Pfam" id="PF00172">
    <property type="entry name" value="Zn_clus"/>
    <property type="match status" value="1"/>
</dbReference>
<dbReference type="OrthoDB" id="4116913at2759"/>
<evidence type="ECO:0000313" key="11">
    <source>
        <dbReference type="Proteomes" id="UP000756346"/>
    </source>
</evidence>
<proteinExistence type="predicted"/>
<evidence type="ECO:0000313" key="10">
    <source>
        <dbReference type="EMBL" id="KAH7014422.1"/>
    </source>
</evidence>
<dbReference type="PROSITE" id="PS00463">
    <property type="entry name" value="ZN2_CY6_FUNGAL_1"/>
    <property type="match status" value="1"/>
</dbReference>
<dbReference type="GO" id="GO:0000981">
    <property type="term" value="F:DNA-binding transcription factor activity, RNA polymerase II-specific"/>
    <property type="evidence" value="ECO:0007669"/>
    <property type="project" value="InterPro"/>
</dbReference>
<feature type="domain" description="Zn(2)-C6 fungal-type" evidence="9">
    <location>
        <begin position="7"/>
        <end position="37"/>
    </location>
</feature>
<evidence type="ECO:0000259" key="9">
    <source>
        <dbReference type="PROSITE" id="PS50048"/>
    </source>
</evidence>
<feature type="compositionally biased region" description="Low complexity" evidence="7">
    <location>
        <begin position="499"/>
        <end position="535"/>
    </location>
</feature>
<comment type="caution">
    <text evidence="10">The sequence shown here is derived from an EMBL/GenBank/DDBJ whole genome shotgun (WGS) entry which is preliminary data.</text>
</comment>
<dbReference type="InterPro" id="IPR050987">
    <property type="entry name" value="AtrR-like"/>
</dbReference>
<sequence length="790" mass="86834">MTQQRRACDSCSRKKILCDGDEGACDWCRHHGLKCTYDRPLKKRMASAAGYASTSSFKRRIERLEIALNEAQSRLGTIHDGGSGGPGLAPNSGPGMQPRHHQQPLDHDDHGHGSRSGSAWSFQNSAQIFNLGRFHLAGHHIGAISSTSCLPVFSAVGQEWVYAATGQVPSFDKLRAYEAEWNNRSRDDAASSPPAAARRTAFPPRDLVEALFHTYCTSGVYPIFPVVDPVRFQQMIEYTYEPVGPTRCRLAREIARASVLAFAAMATLMNDSVDFPLVPGTENLDAEAFGLMASDYLPYLLQEPGVDQCSTLLSLTTFHVLSGHEYQGAMLLSLACRSLLVLNAQTVRPNIPMGTPGDGTSTEDHHCRKHLRQLFWLAHSMDKEMSLRTGHGPAFSDEFCDLTPPRIPGFPATAYPRQMCSQEHHHDGQPPESDARFIPPSLAMSLMKSRICRILYSEAALHKTGVETLYDIRLLDDELEQWRLSMPPDWRPSLVQTNSSASPASSPPRSTSLGYSSTPSPGPSSSMNSPGRSDGMNAQQRDDPQNNQINNNNNNREHSSNNNSNNNTHDTTSAAFIASLDPVASVTAQSPHAVISKLIYYHLLSVVHRASGRCRAVTENDNITNNTGNSPRKQAAPQGQRRDSHDYNDAELDAGAVAERQAAAGLGAGISSSLAISVQASRMTICCLRDWWQCTSTYAFWVLVFYPISAVLAIFCHILLDPVSPTVQEDLALIGCVPGIVRSLGERRRRPHPRDSVFYNMVDELCAELIRLGNCAVYRAVEKQMCELMS</sequence>
<evidence type="ECO:0000256" key="7">
    <source>
        <dbReference type="SAM" id="MobiDB-lite"/>
    </source>
</evidence>